<keyword evidence="6" id="KW-0235">DNA replication</keyword>
<dbReference type="Pfam" id="PF17657">
    <property type="entry name" value="DNA_pol3_finger"/>
    <property type="match status" value="1"/>
</dbReference>
<name>A0A9D1K3J9_9BACT</name>
<dbReference type="SUPFAM" id="SSF50249">
    <property type="entry name" value="Nucleic acid-binding proteins"/>
    <property type="match status" value="1"/>
</dbReference>
<evidence type="ECO:0000256" key="7">
    <source>
        <dbReference type="ARBA" id="ARBA00022932"/>
    </source>
</evidence>
<dbReference type="GO" id="GO:0003887">
    <property type="term" value="F:DNA-directed DNA polymerase activity"/>
    <property type="evidence" value="ECO:0007669"/>
    <property type="project" value="UniProtKB-KW"/>
</dbReference>
<dbReference type="EMBL" id="DVJO01000068">
    <property type="protein sequence ID" value="HIS82596.1"/>
    <property type="molecule type" value="Genomic_DNA"/>
</dbReference>
<dbReference type="InterPro" id="IPR011708">
    <property type="entry name" value="DNA_pol3_alpha_NTPase_dom"/>
</dbReference>
<dbReference type="Gene3D" id="1.10.150.870">
    <property type="match status" value="1"/>
</dbReference>
<dbReference type="Pfam" id="PF01336">
    <property type="entry name" value="tRNA_anti-codon"/>
    <property type="match status" value="1"/>
</dbReference>
<dbReference type="SUPFAM" id="SSF89550">
    <property type="entry name" value="PHP domain-like"/>
    <property type="match status" value="1"/>
</dbReference>
<dbReference type="AlphaFoldDB" id="A0A9D1K3J9"/>
<comment type="subcellular location">
    <subcellularLocation>
        <location evidence="1">Cytoplasm</location>
    </subcellularLocation>
</comment>
<keyword evidence="7" id="KW-0239">DNA-directed DNA polymerase</keyword>
<organism evidence="10 11">
    <name type="scientific">Candidatus Scatenecus faecavium</name>
    <dbReference type="NCBI Taxonomy" id="2840915"/>
    <lineage>
        <taxon>Bacteria</taxon>
        <taxon>Candidatus Scatenecus</taxon>
    </lineage>
</organism>
<keyword evidence="5 10" id="KW-0548">Nucleotidyltransferase</keyword>
<dbReference type="NCBIfam" id="NF005298">
    <property type="entry name" value="PRK06826.1"/>
    <property type="match status" value="1"/>
</dbReference>
<evidence type="ECO:0000256" key="6">
    <source>
        <dbReference type="ARBA" id="ARBA00022705"/>
    </source>
</evidence>
<dbReference type="EC" id="2.7.7.7" evidence="2"/>
<dbReference type="InterPro" id="IPR040982">
    <property type="entry name" value="DNA_pol3_finger"/>
</dbReference>
<evidence type="ECO:0000259" key="9">
    <source>
        <dbReference type="SMART" id="SM00481"/>
    </source>
</evidence>
<feature type="domain" description="Polymerase/histidinol phosphatase N-terminal" evidence="9">
    <location>
        <begin position="7"/>
        <end position="74"/>
    </location>
</feature>
<comment type="caution">
    <text evidence="10">The sequence shown here is derived from an EMBL/GenBank/DDBJ whole genome shotgun (WGS) entry which is preliminary data.</text>
</comment>
<evidence type="ECO:0000256" key="1">
    <source>
        <dbReference type="ARBA" id="ARBA00004496"/>
    </source>
</evidence>
<evidence type="ECO:0000256" key="2">
    <source>
        <dbReference type="ARBA" id="ARBA00012417"/>
    </source>
</evidence>
<dbReference type="NCBIfam" id="TIGR00594">
    <property type="entry name" value="polc"/>
    <property type="match status" value="1"/>
</dbReference>
<dbReference type="PANTHER" id="PTHR32294:SF0">
    <property type="entry name" value="DNA POLYMERASE III SUBUNIT ALPHA"/>
    <property type="match status" value="1"/>
</dbReference>
<comment type="catalytic activity">
    <reaction evidence="8">
        <text>DNA(n) + a 2'-deoxyribonucleoside 5'-triphosphate = DNA(n+1) + diphosphate</text>
        <dbReference type="Rhea" id="RHEA:22508"/>
        <dbReference type="Rhea" id="RHEA-COMP:17339"/>
        <dbReference type="Rhea" id="RHEA-COMP:17340"/>
        <dbReference type="ChEBI" id="CHEBI:33019"/>
        <dbReference type="ChEBI" id="CHEBI:61560"/>
        <dbReference type="ChEBI" id="CHEBI:173112"/>
        <dbReference type="EC" id="2.7.7.7"/>
    </reaction>
</comment>
<dbReference type="Pfam" id="PF02811">
    <property type="entry name" value="PHP"/>
    <property type="match status" value="1"/>
</dbReference>
<dbReference type="GO" id="GO:0003676">
    <property type="term" value="F:nucleic acid binding"/>
    <property type="evidence" value="ECO:0007669"/>
    <property type="project" value="InterPro"/>
</dbReference>
<evidence type="ECO:0000256" key="5">
    <source>
        <dbReference type="ARBA" id="ARBA00022695"/>
    </source>
</evidence>
<dbReference type="CDD" id="cd12113">
    <property type="entry name" value="PHP_PolIIIA_DnaE3"/>
    <property type="match status" value="1"/>
</dbReference>
<dbReference type="Pfam" id="PF07733">
    <property type="entry name" value="DNA_pol3_alpha"/>
    <property type="match status" value="1"/>
</dbReference>
<evidence type="ECO:0000256" key="4">
    <source>
        <dbReference type="ARBA" id="ARBA00022679"/>
    </source>
</evidence>
<gene>
    <name evidence="10" type="ORF">IAD41_03190</name>
</gene>
<dbReference type="CDD" id="cd04485">
    <property type="entry name" value="DnaE_OBF"/>
    <property type="match status" value="1"/>
</dbReference>
<sequence>MNTQPYVPLHLHTEYSLLDGAIRIKELIDFAKEAGMPAVAITDHGVMYGDMELYTTAKENGIKPILGCEFYVHDGDIEEKNKLHNPCYHLVLLAKNKTGYQNLLKLTSTAWCKGRYVHPRINFELLKEHSEGLICLSACLGGEVLQMLLKGDYNAAKACAQQYKDLFGEDYYIELQDHGIDEQKRTNPELIRLAKELDIKMVITNDSHYLRKEDADMHDTLLCMQTNSDKDDPNRFHFPGNEFYVKTPEQLRDAFKWMDSETFNECIKNTVEIADKCHLIIELGKSPLPDYKVPQGFTIESYLEHLVYEGLKKRYGEVSKDLKERTDYELSVINQMGFAAYFLITWDFIHYAKTHGIPVGPGRGSAAGSVVAYALEITDLDPIKHKLLFERFLNPERFTMPDVDIDFCIERRGEVIDYVTQKYGEDKVCQIITFGTYAAKAALKGICRILKVPFSESNKLAGLIEPAIEIAQATNPKAKTLKDAMQYDGSELKALYDKDEQLPAGDPMEGKTVGVKKIVDLAIGIEGIKNNTGTHAAGVIISRVPLDEIIPVQPSKDGIVQTGYPPHDVTEVLSLLKMDFLGLRNLTTIYKTVDLIKEQQGIEVDINNIPLDDKPVYDMLMTGDTDGVFQLESQGMKNLVKRLKPDVFEDLGALVALFRPGPLDSGMVTDFVERKHGRQAISYAHPLLEPVLKDTYGTIVYQEQIMQVFQVLADYTLGQADMVRRMMGKKKVDEMEKQKGKFIERSAQHGMSSKDAEALFNQILAFASYCFNRSHSAAYAFVAYQTAYLKCHYPVEYLSALLSSVSSDQEKTQLYIEEALKKGIKVLPPDINHSMATFTPDQGNIRFGLASIKQVGEGVIEEIIKERKENGPFKSIYDYCKRLDSKCSNKKTLEGLIKAGAFANIEKSRKQLMENIDYITATASKEAKAKESGQGSLFDLLGDSAEIEEAKFKLAGSDEEYDQRQIQLFEKEFLGFYVTSHPLSTIRDKLPFLMTHKISEIPELPNDKVVTICGLITTARQIPTKKDPTKFIRFVTIEDLSGKIDVICFNRQIQEYGSFLDVEQRTIISGKVSRRGDDEPPVLIVDSVKPVDNSNIFTIEIKDDFKFEELVYMKNLLCEHAGSDPLMIKLKDDSGDVKILTASMFWVNSSNTLVSMLKNKFNDRININVRSLDAQEEPAEVA</sequence>
<dbReference type="NCBIfam" id="NF004226">
    <property type="entry name" value="PRK05673.1"/>
    <property type="match status" value="1"/>
</dbReference>
<evidence type="ECO:0000313" key="10">
    <source>
        <dbReference type="EMBL" id="HIS82596.1"/>
    </source>
</evidence>
<dbReference type="InterPro" id="IPR029460">
    <property type="entry name" value="DNAPol_HHH"/>
</dbReference>
<evidence type="ECO:0000256" key="8">
    <source>
        <dbReference type="ARBA" id="ARBA00049244"/>
    </source>
</evidence>
<evidence type="ECO:0000256" key="3">
    <source>
        <dbReference type="ARBA" id="ARBA00019114"/>
    </source>
</evidence>
<dbReference type="Gene3D" id="1.10.10.1600">
    <property type="entry name" value="Bacterial DNA polymerase III alpha subunit, thumb domain"/>
    <property type="match status" value="1"/>
</dbReference>
<dbReference type="GO" id="GO:0006260">
    <property type="term" value="P:DNA replication"/>
    <property type="evidence" value="ECO:0007669"/>
    <property type="project" value="UniProtKB-KW"/>
</dbReference>
<dbReference type="InterPro" id="IPR003141">
    <property type="entry name" value="Pol/His_phosphatase_N"/>
</dbReference>
<evidence type="ECO:0000313" key="11">
    <source>
        <dbReference type="Proteomes" id="UP000824139"/>
    </source>
</evidence>
<accession>A0A9D1K3J9</accession>
<proteinExistence type="predicted"/>
<dbReference type="InterPro" id="IPR004013">
    <property type="entry name" value="PHP_dom"/>
</dbReference>
<protein>
    <recommendedName>
        <fullName evidence="3">DNA polymerase III subunit alpha</fullName>
        <ecNumber evidence="2">2.7.7.7</ecNumber>
    </recommendedName>
</protein>
<dbReference type="SMART" id="SM00481">
    <property type="entry name" value="POLIIIAc"/>
    <property type="match status" value="1"/>
</dbReference>
<dbReference type="InterPro" id="IPR016195">
    <property type="entry name" value="Pol/histidinol_Pase-like"/>
</dbReference>
<dbReference type="Proteomes" id="UP000824139">
    <property type="component" value="Unassembled WGS sequence"/>
</dbReference>
<keyword evidence="4 10" id="KW-0808">Transferase</keyword>
<dbReference type="Pfam" id="PF14579">
    <property type="entry name" value="HHH_6"/>
    <property type="match status" value="1"/>
</dbReference>
<reference evidence="10" key="1">
    <citation type="submission" date="2020-10" db="EMBL/GenBank/DDBJ databases">
        <authorList>
            <person name="Gilroy R."/>
        </authorList>
    </citation>
    <scope>NUCLEOTIDE SEQUENCE</scope>
    <source>
        <strain evidence="10">CHK152-2994</strain>
    </source>
</reference>
<dbReference type="Gene3D" id="2.40.50.140">
    <property type="entry name" value="Nucleic acid-binding proteins"/>
    <property type="match status" value="1"/>
</dbReference>
<dbReference type="InterPro" id="IPR041931">
    <property type="entry name" value="DNA_pol3_alpha_thumb_dom"/>
</dbReference>
<dbReference type="InterPro" id="IPR004365">
    <property type="entry name" value="NA-bd_OB_tRNA"/>
</dbReference>
<dbReference type="InterPro" id="IPR012340">
    <property type="entry name" value="NA-bd_OB-fold"/>
</dbReference>
<dbReference type="GO" id="GO:0008408">
    <property type="term" value="F:3'-5' exonuclease activity"/>
    <property type="evidence" value="ECO:0007669"/>
    <property type="project" value="InterPro"/>
</dbReference>
<reference evidence="10" key="2">
    <citation type="journal article" date="2021" name="PeerJ">
        <title>Extensive microbial diversity within the chicken gut microbiome revealed by metagenomics and culture.</title>
        <authorList>
            <person name="Gilroy R."/>
            <person name="Ravi A."/>
            <person name="Getino M."/>
            <person name="Pursley I."/>
            <person name="Horton D.L."/>
            <person name="Alikhan N.F."/>
            <person name="Baker D."/>
            <person name="Gharbi K."/>
            <person name="Hall N."/>
            <person name="Watson M."/>
            <person name="Adriaenssens E.M."/>
            <person name="Foster-Nyarko E."/>
            <person name="Jarju S."/>
            <person name="Secka A."/>
            <person name="Antonio M."/>
            <person name="Oren A."/>
            <person name="Chaudhuri R.R."/>
            <person name="La Ragione R."/>
            <person name="Hildebrand F."/>
            <person name="Pallen M.J."/>
        </authorList>
    </citation>
    <scope>NUCLEOTIDE SEQUENCE</scope>
    <source>
        <strain evidence="10">CHK152-2994</strain>
    </source>
</reference>
<dbReference type="InterPro" id="IPR004805">
    <property type="entry name" value="DnaE2/DnaE/PolC"/>
</dbReference>
<dbReference type="Gene3D" id="3.20.20.140">
    <property type="entry name" value="Metal-dependent hydrolases"/>
    <property type="match status" value="1"/>
</dbReference>
<dbReference type="GO" id="GO:0005737">
    <property type="term" value="C:cytoplasm"/>
    <property type="evidence" value="ECO:0007669"/>
    <property type="project" value="UniProtKB-SubCell"/>
</dbReference>
<dbReference type="PANTHER" id="PTHR32294">
    <property type="entry name" value="DNA POLYMERASE III SUBUNIT ALPHA"/>
    <property type="match status" value="1"/>
</dbReference>